<dbReference type="SUPFAM" id="SSF52540">
    <property type="entry name" value="P-loop containing nucleoside triphosphate hydrolases"/>
    <property type="match status" value="1"/>
</dbReference>
<evidence type="ECO:0000259" key="3">
    <source>
        <dbReference type="Pfam" id="PF13476"/>
    </source>
</evidence>
<evidence type="ECO:0000259" key="2">
    <source>
        <dbReference type="Pfam" id="PF13175"/>
    </source>
</evidence>
<dbReference type="InterPro" id="IPR038729">
    <property type="entry name" value="Rad50/SbcC_AAA"/>
</dbReference>
<protein>
    <submittedName>
        <fullName evidence="4">Putative ATPase</fullName>
    </submittedName>
</protein>
<dbReference type="Pfam" id="PF13175">
    <property type="entry name" value="AAA_15"/>
    <property type="match status" value="1"/>
</dbReference>
<proteinExistence type="predicted"/>
<evidence type="ECO:0000313" key="4">
    <source>
        <dbReference type="EMBL" id="TCO67894.1"/>
    </source>
</evidence>
<dbReference type="InterPro" id="IPR022532">
    <property type="entry name" value="DUF3696"/>
</dbReference>
<dbReference type="InterPro" id="IPR041685">
    <property type="entry name" value="AAA_GajA/Old/RecF-like"/>
</dbReference>
<accession>A0A4R2K5V2</accession>
<dbReference type="InterPro" id="IPR014592">
    <property type="entry name" value="P-loop_UCP034888"/>
</dbReference>
<dbReference type="InterPro" id="IPR027417">
    <property type="entry name" value="P-loop_NTPase"/>
</dbReference>
<dbReference type="Pfam" id="PF13476">
    <property type="entry name" value="AAA_23"/>
    <property type="match status" value="1"/>
</dbReference>
<dbReference type="PANTHER" id="PTHR43581:SF2">
    <property type="entry name" value="EXCINUCLEASE ATPASE SUBUNIT"/>
    <property type="match status" value="1"/>
</dbReference>
<dbReference type="Gene3D" id="3.40.50.300">
    <property type="entry name" value="P-loop containing nucleotide triphosphate hydrolases"/>
    <property type="match status" value="1"/>
</dbReference>
<feature type="domain" description="Rad50/SbcC-type AAA" evidence="3">
    <location>
        <begin position="5"/>
        <end position="106"/>
    </location>
</feature>
<dbReference type="Proteomes" id="UP000294919">
    <property type="component" value="Unassembled WGS sequence"/>
</dbReference>
<sequence>MINSLMVKGFKSIDNIKLKFNNLNLLVGVNSSGKSTIIQSLLLVSQNVSNSKPNLNGNLVSMGEFRELRNLNTNAKNVMINIEDNTGSCELFFDDSESSSRSNDFSKSNITFDKGLYYLSAARIGHMDTYEKNTKEIYKFGLQGEYCLSYFDRNINKVIDETLLVDNVSKTLGYNVNYWFDHIIGGRLNTEDIKQTDKLKAQFSGVSRIKVRTKNTGSGLSYLISIIIMCLSLEENETLIIENPEIHLHPKAQSRLTEFFIFISKANRQLIIETHSDHFFNGLRVAIANSAISNEEVSINFLSLDNRNCTINSEIKISKRGRIIDLPQDLFDQFEIDLDRMLGI</sequence>
<dbReference type="AlphaFoldDB" id="A0A4R2K5V2"/>
<gene>
    <name evidence="4" type="ORF">EV214_1532</name>
</gene>
<dbReference type="Pfam" id="PF12476">
    <property type="entry name" value="DUF3696"/>
    <property type="match status" value="1"/>
</dbReference>
<keyword evidence="5" id="KW-1185">Reference proteome</keyword>
<evidence type="ECO:0000313" key="5">
    <source>
        <dbReference type="Proteomes" id="UP000294919"/>
    </source>
</evidence>
<evidence type="ECO:0000259" key="1">
    <source>
        <dbReference type="Pfam" id="PF12476"/>
    </source>
</evidence>
<feature type="domain" description="Endonuclease GajA/Old nuclease/RecF-like AAA" evidence="2">
    <location>
        <begin position="131"/>
        <end position="279"/>
    </location>
</feature>
<dbReference type="OrthoDB" id="308933at2"/>
<dbReference type="InterPro" id="IPR051396">
    <property type="entry name" value="Bact_Antivir_Def_Nuclease"/>
</dbReference>
<feature type="domain" description="DUF3696" evidence="1">
    <location>
        <begin position="292"/>
        <end position="340"/>
    </location>
</feature>
<reference evidence="4 5" key="1">
    <citation type="submission" date="2019-03" db="EMBL/GenBank/DDBJ databases">
        <title>Genomic Encyclopedia of Type Strains, Phase IV (KMG-IV): sequencing the most valuable type-strain genomes for metagenomic binning, comparative biology and taxonomic classification.</title>
        <authorList>
            <person name="Goeker M."/>
        </authorList>
    </citation>
    <scope>NUCLEOTIDE SEQUENCE [LARGE SCALE GENOMIC DNA]</scope>
    <source>
        <strain evidence="4 5">DSM 102940</strain>
    </source>
</reference>
<comment type="caution">
    <text evidence="4">The sequence shown here is derived from an EMBL/GenBank/DDBJ whole genome shotgun (WGS) entry which is preliminary data.</text>
</comment>
<dbReference type="RefSeq" id="WP_132248393.1">
    <property type="nucleotide sequence ID" value="NZ_SLWV01000053.1"/>
</dbReference>
<name>A0A4R2K5V2_9FIRM</name>
<organism evidence="4 5">
    <name type="scientific">Marinisporobacter balticus</name>
    <dbReference type="NCBI Taxonomy" id="2018667"/>
    <lineage>
        <taxon>Bacteria</taxon>
        <taxon>Bacillati</taxon>
        <taxon>Bacillota</taxon>
        <taxon>Clostridia</taxon>
        <taxon>Peptostreptococcales</taxon>
        <taxon>Thermotaleaceae</taxon>
        <taxon>Marinisporobacter</taxon>
    </lineage>
</organism>
<dbReference type="PIRSF" id="PIRSF034888">
    <property type="entry name" value="P-loop_UCP034888"/>
    <property type="match status" value="1"/>
</dbReference>
<dbReference type="EMBL" id="SLWV01000053">
    <property type="protein sequence ID" value="TCO67894.1"/>
    <property type="molecule type" value="Genomic_DNA"/>
</dbReference>
<dbReference type="PANTHER" id="PTHR43581">
    <property type="entry name" value="ATP/GTP PHOSPHATASE"/>
    <property type="match status" value="1"/>
</dbReference>